<evidence type="ECO:0000313" key="3">
    <source>
        <dbReference type="Proteomes" id="UP000596252"/>
    </source>
</evidence>
<name>A0ABX7G6C4_9GAMM</name>
<organism evidence="2 3">
    <name type="scientific">Shewanella litorisediminis</name>
    <dbReference type="NCBI Taxonomy" id="1173586"/>
    <lineage>
        <taxon>Bacteria</taxon>
        <taxon>Pseudomonadati</taxon>
        <taxon>Pseudomonadota</taxon>
        <taxon>Gammaproteobacteria</taxon>
        <taxon>Alteromonadales</taxon>
        <taxon>Shewanellaceae</taxon>
        <taxon>Shewanella</taxon>
    </lineage>
</organism>
<dbReference type="RefSeq" id="WP_203326418.1">
    <property type="nucleotide sequence ID" value="NZ_CP069213.1"/>
</dbReference>
<evidence type="ECO:0000313" key="2">
    <source>
        <dbReference type="EMBL" id="QRH02836.1"/>
    </source>
</evidence>
<protein>
    <recommendedName>
        <fullName evidence="4">DUF1579 domain-containing protein</fullName>
    </recommendedName>
</protein>
<sequence length="225" mass="24475">MMKHITGPAYSTVVMGTALGLLLTIGSLASAMSDTSMPEPTVVPETAISTQVQTSVAPQEAVLPQEDVQPTDPQSLQGLSDTAKSAETTGDDIKASDAQSGDVQSDDAQALIGSWELVSGRYLDGEGRWVSYNTLGLVAIKVISASHFSFTTMKTVKNKQEFWAAGAGEYRLNGQSYTEYPSLNSFQVPHGQGFSFDYELKGNQWHTKRFEEGVLKEEEVWQRLD</sequence>
<keyword evidence="3" id="KW-1185">Reference proteome</keyword>
<dbReference type="EMBL" id="CP069213">
    <property type="protein sequence ID" value="QRH02836.1"/>
    <property type="molecule type" value="Genomic_DNA"/>
</dbReference>
<feature type="compositionally biased region" description="Polar residues" evidence="1">
    <location>
        <begin position="71"/>
        <end position="88"/>
    </location>
</feature>
<feature type="region of interest" description="Disordered" evidence="1">
    <location>
        <begin position="63"/>
        <end position="105"/>
    </location>
</feature>
<reference evidence="2 3" key="1">
    <citation type="journal article" date="2012" name="Antonie Van Leeuwenhoek">
        <title>Shewanella litorisediminis sp. nov., a gammaproteobacterium isolated from a tidal flat sediment.</title>
        <authorList>
            <person name="Lee M.H."/>
            <person name="Yoon J.H."/>
        </authorList>
    </citation>
    <scope>NUCLEOTIDE SEQUENCE [LARGE SCALE GENOMIC DNA]</scope>
    <source>
        <strain evidence="2 3">SMK1-12</strain>
    </source>
</reference>
<proteinExistence type="predicted"/>
<dbReference type="Proteomes" id="UP000596252">
    <property type="component" value="Chromosome"/>
</dbReference>
<evidence type="ECO:0000256" key="1">
    <source>
        <dbReference type="SAM" id="MobiDB-lite"/>
    </source>
</evidence>
<evidence type="ECO:0008006" key="4">
    <source>
        <dbReference type="Google" id="ProtNLM"/>
    </source>
</evidence>
<accession>A0ABX7G6C4</accession>
<gene>
    <name evidence="2" type="ORF">JQC75_05330</name>
</gene>